<feature type="region of interest" description="Disordered" evidence="1">
    <location>
        <begin position="399"/>
        <end position="510"/>
    </location>
</feature>
<sequence>IGKAVHSSQSLQDLMSATCFHADSDSKAGIMRSVGVRANKLVQSRHNSITSSSQLPFLNNNNINLDNCSDVSSVDTRTSSQLQTQNSLKGVRNKGLKGNSTQHSTATSSPISGTGSACGKTGAASGSCSVRSDDESGVCEPTTNSSHTFHECFATQSVVNHNMETSCDKYCTPLCNRAPVLPCAPAVDPQQPQYIEMRDLRQKAHIVEYTSSDSKNSSVDSFMNLNLKAVNSKDGIKTGVAERVVNNSCDYEPKDGMASEDNKLNPYAGLDAVKPYEPSNHSLINNQDSGQIFWLLDLSQANHNNNNQNYSSLTGKDQTNRYVALPAPSVRPHITPNDTHSLSQICNDLLRNANNFKKKKAKDVPTKLAQDIEGYIGFIEDVNYLEALINSSGIPPTNPESLKAGAEANANSNAKKKEKSIQMMTNSVSKRKNGSNGTPNQSAAQHKSSVSPNIPLSTSSSSFSSDEANSVSKHSDFAQRTDSLTRETTSPLNSSTESKDKTPLNGDDLEDDNLEEEKLSMSALNSSFSLIGSNVSADLLYTASDSEAADREKGFITPKSKHFKRRKGVMRRLDNQMNNKSRSMQSSTSTTPPSSTISGAGMRGYESEREYMCSDDYRRRQNSSVCSRRKSLSSVPHSEHNSAYNSDGELSSHSMPVRNDSLNTEKSTSDSRTTPSSISSTPKASYADIAKTPNFGISSMGGLSAHKRSSMDANYMTNAMINPLSVQYQDFPQLDVSLPPVVDVSTPTSSPNSNSKIIEALVSPPQKSLSERRTSDSCSAPTSMTNTPVPHTDAPIECLFSETLRNSNTDVTTIQPTDDAVVPAVIMCDYSESVPTSDIGSVTFGFFDDDLSANSGSQDSNQTQTQILNETQKTPEFKAKSPIKTSPEAISHANSRKIVEVSGEVELTYIDVDKKSFNYEHIIGFIKKAWDNAKRDYQYQSYESSPAVK</sequence>
<feature type="compositionally biased region" description="Basic residues" evidence="1">
    <location>
        <begin position="559"/>
        <end position="570"/>
    </location>
</feature>
<dbReference type="Proteomes" id="UP000728032">
    <property type="component" value="Unassembled WGS sequence"/>
</dbReference>
<feature type="compositionally biased region" description="Low complexity" evidence="1">
    <location>
        <begin position="670"/>
        <end position="681"/>
    </location>
</feature>
<feature type="compositionally biased region" description="Basic and acidic residues" evidence="1">
    <location>
        <begin position="473"/>
        <end position="485"/>
    </location>
</feature>
<accession>A0A7R9M3S0</accession>
<evidence type="ECO:0000313" key="3">
    <source>
        <dbReference type="Proteomes" id="UP000728032"/>
    </source>
</evidence>
<gene>
    <name evidence="2" type="ORF">ONB1V03_LOCUS9662</name>
</gene>
<feature type="compositionally biased region" description="Low complexity" evidence="1">
    <location>
        <begin position="403"/>
        <end position="413"/>
    </location>
</feature>
<feature type="compositionally biased region" description="Low complexity" evidence="1">
    <location>
        <begin position="448"/>
        <end position="472"/>
    </location>
</feature>
<organism evidence="2">
    <name type="scientific">Oppiella nova</name>
    <dbReference type="NCBI Taxonomy" id="334625"/>
    <lineage>
        <taxon>Eukaryota</taxon>
        <taxon>Metazoa</taxon>
        <taxon>Ecdysozoa</taxon>
        <taxon>Arthropoda</taxon>
        <taxon>Chelicerata</taxon>
        <taxon>Arachnida</taxon>
        <taxon>Acari</taxon>
        <taxon>Acariformes</taxon>
        <taxon>Sarcoptiformes</taxon>
        <taxon>Oribatida</taxon>
        <taxon>Brachypylina</taxon>
        <taxon>Oppioidea</taxon>
        <taxon>Oppiidae</taxon>
        <taxon>Oppiella</taxon>
    </lineage>
</organism>
<feature type="region of interest" description="Disordered" evidence="1">
    <location>
        <begin position="76"/>
        <end position="116"/>
    </location>
</feature>
<feature type="compositionally biased region" description="Polar residues" evidence="1">
    <location>
        <begin position="98"/>
        <end position="115"/>
    </location>
</feature>
<dbReference type="OrthoDB" id="6514405at2759"/>
<proteinExistence type="predicted"/>
<protein>
    <submittedName>
        <fullName evidence="2">Uncharacterized protein</fullName>
    </submittedName>
</protein>
<dbReference type="AlphaFoldDB" id="A0A7R9M3S0"/>
<name>A0A7R9M3S0_9ACAR</name>
<feature type="compositionally biased region" description="Low complexity" evidence="1">
    <location>
        <begin position="581"/>
        <end position="598"/>
    </location>
</feature>
<evidence type="ECO:0000313" key="2">
    <source>
        <dbReference type="EMBL" id="CAD7653004.1"/>
    </source>
</evidence>
<feature type="compositionally biased region" description="Polar residues" evidence="1">
    <location>
        <begin position="641"/>
        <end position="666"/>
    </location>
</feature>
<dbReference type="EMBL" id="CAJPVJ010006157">
    <property type="protein sequence ID" value="CAG2170191.1"/>
    <property type="molecule type" value="Genomic_DNA"/>
</dbReference>
<keyword evidence="3" id="KW-1185">Reference proteome</keyword>
<feature type="compositionally biased region" description="Polar residues" evidence="1">
    <location>
        <begin position="486"/>
        <end position="496"/>
    </location>
</feature>
<evidence type="ECO:0000256" key="1">
    <source>
        <dbReference type="SAM" id="MobiDB-lite"/>
    </source>
</evidence>
<feature type="compositionally biased region" description="Polar residues" evidence="1">
    <location>
        <begin position="422"/>
        <end position="447"/>
    </location>
</feature>
<feature type="compositionally biased region" description="Polar residues" evidence="1">
    <location>
        <begin position="776"/>
        <end position="789"/>
    </location>
</feature>
<dbReference type="EMBL" id="OC920982">
    <property type="protein sequence ID" value="CAD7653004.1"/>
    <property type="molecule type" value="Genomic_DNA"/>
</dbReference>
<feature type="region of interest" description="Disordered" evidence="1">
    <location>
        <begin position="745"/>
        <end position="793"/>
    </location>
</feature>
<reference evidence="2" key="1">
    <citation type="submission" date="2020-11" db="EMBL/GenBank/DDBJ databases">
        <authorList>
            <person name="Tran Van P."/>
        </authorList>
    </citation>
    <scope>NUCLEOTIDE SEQUENCE</scope>
</reference>
<feature type="region of interest" description="Disordered" evidence="1">
    <location>
        <begin position="547"/>
        <end position="685"/>
    </location>
</feature>
<feature type="non-terminal residue" evidence="2">
    <location>
        <position position="1"/>
    </location>
</feature>
<feature type="compositionally biased region" description="Basic and acidic residues" evidence="1">
    <location>
        <begin position="605"/>
        <end position="619"/>
    </location>
</feature>
<feature type="compositionally biased region" description="Low complexity" evidence="1">
    <location>
        <begin position="745"/>
        <end position="755"/>
    </location>
</feature>